<evidence type="ECO:0000313" key="2">
    <source>
        <dbReference type="EMBL" id="RUS81468.1"/>
    </source>
</evidence>
<protein>
    <recommendedName>
        <fullName evidence="4">Reverse transcriptase domain-containing protein</fullName>
    </recommendedName>
</protein>
<keyword evidence="3" id="KW-1185">Reference proteome</keyword>
<dbReference type="EMBL" id="RQTK01000336">
    <property type="protein sequence ID" value="RUS81468.1"/>
    <property type="molecule type" value="Genomic_DNA"/>
</dbReference>
<dbReference type="Proteomes" id="UP000271974">
    <property type="component" value="Unassembled WGS sequence"/>
</dbReference>
<evidence type="ECO:0000313" key="3">
    <source>
        <dbReference type="Proteomes" id="UP000271974"/>
    </source>
</evidence>
<organism evidence="2 3">
    <name type="scientific">Elysia chlorotica</name>
    <name type="common">Eastern emerald elysia</name>
    <name type="synonym">Sea slug</name>
    <dbReference type="NCBI Taxonomy" id="188477"/>
    <lineage>
        <taxon>Eukaryota</taxon>
        <taxon>Metazoa</taxon>
        <taxon>Spiralia</taxon>
        <taxon>Lophotrochozoa</taxon>
        <taxon>Mollusca</taxon>
        <taxon>Gastropoda</taxon>
        <taxon>Heterobranchia</taxon>
        <taxon>Euthyneura</taxon>
        <taxon>Panpulmonata</taxon>
        <taxon>Sacoglossa</taxon>
        <taxon>Placobranchoidea</taxon>
        <taxon>Plakobranchidae</taxon>
        <taxon>Elysia</taxon>
    </lineage>
</organism>
<feature type="region of interest" description="Disordered" evidence="1">
    <location>
        <begin position="1"/>
        <end position="30"/>
    </location>
</feature>
<reference evidence="2 3" key="1">
    <citation type="submission" date="2019-01" db="EMBL/GenBank/DDBJ databases">
        <title>A draft genome assembly of the solar-powered sea slug Elysia chlorotica.</title>
        <authorList>
            <person name="Cai H."/>
            <person name="Li Q."/>
            <person name="Fang X."/>
            <person name="Li J."/>
            <person name="Curtis N.E."/>
            <person name="Altenburger A."/>
            <person name="Shibata T."/>
            <person name="Feng M."/>
            <person name="Maeda T."/>
            <person name="Schwartz J.A."/>
            <person name="Shigenobu S."/>
            <person name="Lundholm N."/>
            <person name="Nishiyama T."/>
            <person name="Yang H."/>
            <person name="Hasebe M."/>
            <person name="Li S."/>
            <person name="Pierce S.K."/>
            <person name="Wang J."/>
        </authorList>
    </citation>
    <scope>NUCLEOTIDE SEQUENCE [LARGE SCALE GENOMIC DNA]</scope>
    <source>
        <strain evidence="2">EC2010</strain>
        <tissue evidence="2">Whole organism of an adult</tissue>
    </source>
</reference>
<comment type="caution">
    <text evidence="2">The sequence shown here is derived from an EMBL/GenBank/DDBJ whole genome shotgun (WGS) entry which is preliminary data.</text>
</comment>
<accession>A0A433TIQ3</accession>
<dbReference type="OrthoDB" id="6144763at2759"/>
<name>A0A433TIQ3_ELYCH</name>
<evidence type="ECO:0000256" key="1">
    <source>
        <dbReference type="SAM" id="MobiDB-lite"/>
    </source>
</evidence>
<feature type="compositionally biased region" description="Polar residues" evidence="1">
    <location>
        <begin position="10"/>
        <end position="28"/>
    </location>
</feature>
<gene>
    <name evidence="2" type="ORF">EGW08_010766</name>
</gene>
<proteinExistence type="predicted"/>
<evidence type="ECO:0008006" key="4">
    <source>
        <dbReference type="Google" id="ProtNLM"/>
    </source>
</evidence>
<dbReference type="AlphaFoldDB" id="A0A433TIQ3"/>
<sequence length="226" mass="24977">MSDADDDSRSSLTASAGRGSNSGCSSGAETDDFQRSFDCAEQELLYVSRHGKRSRLLSMLVASEEADEVDKLNINCKGGTLWSLVKSTRKYRMAFRGPVLVYLANHAEGKRASSIERCGGFRASASNAGEIPNEVAYADDVDFIGQSYADINKIQEVLKKYQLKVNTDKTEYTSLSKSEEGWKEVKKVGSLIDDDKDVERRKQLATAALNKLNNVWIKGNKTENLN</sequence>